<organism evidence="1 2">
    <name type="scientific">Pyxicephalus adspersus</name>
    <name type="common">African bullfrog</name>
    <dbReference type="NCBI Taxonomy" id="30357"/>
    <lineage>
        <taxon>Eukaryota</taxon>
        <taxon>Metazoa</taxon>
        <taxon>Chordata</taxon>
        <taxon>Craniata</taxon>
        <taxon>Vertebrata</taxon>
        <taxon>Euteleostomi</taxon>
        <taxon>Amphibia</taxon>
        <taxon>Batrachia</taxon>
        <taxon>Anura</taxon>
        <taxon>Neobatrachia</taxon>
        <taxon>Ranoidea</taxon>
        <taxon>Pyxicephalidae</taxon>
        <taxon>Pyxicephalinae</taxon>
        <taxon>Pyxicephalus</taxon>
    </lineage>
</organism>
<evidence type="ECO:0000313" key="2">
    <source>
        <dbReference type="Proteomes" id="UP001181693"/>
    </source>
</evidence>
<reference evidence="1" key="1">
    <citation type="thesis" date="2020" institute="ProQuest LLC" country="789 East Eisenhower Parkway, Ann Arbor, MI, USA">
        <title>Comparative Genomics and Chromosome Evolution.</title>
        <authorList>
            <person name="Mudd A.B."/>
        </authorList>
    </citation>
    <scope>NUCLEOTIDE SEQUENCE</scope>
    <source>
        <strain evidence="1">1538</strain>
        <tissue evidence="1">Blood</tissue>
    </source>
</reference>
<evidence type="ECO:0000313" key="1">
    <source>
        <dbReference type="EMBL" id="DBA23717.1"/>
    </source>
</evidence>
<name>A0AAV3AIB2_PYXAD</name>
<gene>
    <name evidence="1" type="ORF">GDO54_014604</name>
</gene>
<dbReference type="AlphaFoldDB" id="A0AAV3AIB2"/>
<sequence>MCTKFLGHTWHTLHHESFYNKVNNDQLKESWSWSFLIGKSIYKEFGCYSNPDRRCLVHALIISRLDYCNLLLSGIPLTRLSPLQSIMNAAARLIHPSLRSSSAASLCSSLHWLPFHLGIKLKLLCFAFKSLHSSCPTYLSDLIEEYTPAALSLVILQ</sequence>
<proteinExistence type="predicted"/>
<dbReference type="Proteomes" id="UP001181693">
    <property type="component" value="Unassembled WGS sequence"/>
</dbReference>
<accession>A0AAV3AIB2</accession>
<comment type="caution">
    <text evidence="1">The sequence shown here is derived from an EMBL/GenBank/DDBJ whole genome shotgun (WGS) entry which is preliminary data.</text>
</comment>
<keyword evidence="2" id="KW-1185">Reference proteome</keyword>
<dbReference type="EMBL" id="DYDO01000006">
    <property type="protein sequence ID" value="DBA23717.1"/>
    <property type="molecule type" value="Genomic_DNA"/>
</dbReference>
<protein>
    <submittedName>
        <fullName evidence="1">Uncharacterized protein</fullName>
    </submittedName>
</protein>